<feature type="transmembrane region" description="Helical" evidence="6">
    <location>
        <begin position="61"/>
        <end position="81"/>
    </location>
</feature>
<dbReference type="PIRSF" id="PIRSF006060">
    <property type="entry name" value="AA_transporter"/>
    <property type="match status" value="1"/>
</dbReference>
<organism evidence="7 8">
    <name type="scientific">Lederbergia wuyishanensis</name>
    <dbReference type="NCBI Taxonomy" id="1347903"/>
    <lineage>
        <taxon>Bacteria</taxon>
        <taxon>Bacillati</taxon>
        <taxon>Bacillota</taxon>
        <taxon>Bacilli</taxon>
        <taxon>Bacillales</taxon>
        <taxon>Bacillaceae</taxon>
        <taxon>Lederbergia</taxon>
    </lineage>
</organism>
<evidence type="ECO:0000313" key="7">
    <source>
        <dbReference type="EMBL" id="MDQ0344857.1"/>
    </source>
</evidence>
<evidence type="ECO:0000313" key="8">
    <source>
        <dbReference type="Proteomes" id="UP001232343"/>
    </source>
</evidence>
<evidence type="ECO:0000256" key="6">
    <source>
        <dbReference type="SAM" id="Phobius"/>
    </source>
</evidence>
<dbReference type="Pfam" id="PF13520">
    <property type="entry name" value="AA_permease_2"/>
    <property type="match status" value="1"/>
</dbReference>
<feature type="transmembrane region" description="Helical" evidence="6">
    <location>
        <begin position="406"/>
        <end position="423"/>
    </location>
</feature>
<dbReference type="Proteomes" id="UP001232343">
    <property type="component" value="Unassembled WGS sequence"/>
</dbReference>
<dbReference type="InterPro" id="IPR002293">
    <property type="entry name" value="AA/rel_permease1"/>
</dbReference>
<dbReference type="InterPro" id="IPR050367">
    <property type="entry name" value="APC_superfamily"/>
</dbReference>
<keyword evidence="8" id="KW-1185">Reference proteome</keyword>
<comment type="subcellular location">
    <subcellularLocation>
        <location evidence="1">Cell membrane</location>
        <topology evidence="1">Multi-pass membrane protein</topology>
    </subcellularLocation>
</comment>
<name>A0ABU0D8X3_9BACI</name>
<keyword evidence="2" id="KW-1003">Cell membrane</keyword>
<feature type="transmembrane region" description="Helical" evidence="6">
    <location>
        <begin position="29"/>
        <end position="49"/>
    </location>
</feature>
<feature type="transmembrane region" description="Helical" evidence="6">
    <location>
        <begin position="102"/>
        <end position="125"/>
    </location>
</feature>
<evidence type="ECO:0000256" key="3">
    <source>
        <dbReference type="ARBA" id="ARBA00022692"/>
    </source>
</evidence>
<gene>
    <name evidence="7" type="ORF">J2S14_003701</name>
</gene>
<feature type="transmembrane region" description="Helical" evidence="6">
    <location>
        <begin position="344"/>
        <end position="367"/>
    </location>
</feature>
<dbReference type="PANTHER" id="PTHR42770">
    <property type="entry name" value="AMINO ACID TRANSPORTER-RELATED"/>
    <property type="match status" value="1"/>
</dbReference>
<feature type="transmembrane region" description="Helical" evidence="6">
    <location>
        <begin position="168"/>
        <end position="187"/>
    </location>
</feature>
<feature type="transmembrane region" description="Helical" evidence="6">
    <location>
        <begin position="373"/>
        <end position="394"/>
    </location>
</feature>
<protein>
    <submittedName>
        <fullName evidence="7">Amino acid transporter</fullName>
    </submittedName>
</protein>
<evidence type="ECO:0000256" key="4">
    <source>
        <dbReference type="ARBA" id="ARBA00022989"/>
    </source>
</evidence>
<evidence type="ECO:0000256" key="5">
    <source>
        <dbReference type="ARBA" id="ARBA00023136"/>
    </source>
</evidence>
<evidence type="ECO:0000256" key="2">
    <source>
        <dbReference type="ARBA" id="ARBA00022475"/>
    </source>
</evidence>
<comment type="caution">
    <text evidence="7">The sequence shown here is derived from an EMBL/GenBank/DDBJ whole genome shotgun (WGS) entry which is preliminary data.</text>
</comment>
<feature type="transmembrane region" description="Helical" evidence="6">
    <location>
        <begin position="247"/>
        <end position="269"/>
    </location>
</feature>
<feature type="transmembrane region" description="Helical" evidence="6">
    <location>
        <begin position="137"/>
        <end position="156"/>
    </location>
</feature>
<proteinExistence type="predicted"/>
<feature type="transmembrane region" description="Helical" evidence="6">
    <location>
        <begin position="299"/>
        <end position="323"/>
    </location>
</feature>
<keyword evidence="3 6" id="KW-0812">Transmembrane</keyword>
<feature type="transmembrane region" description="Helical" evidence="6">
    <location>
        <begin position="207"/>
        <end position="226"/>
    </location>
</feature>
<dbReference type="Gene3D" id="1.20.1740.10">
    <property type="entry name" value="Amino acid/polyamine transporter I"/>
    <property type="match status" value="1"/>
</dbReference>
<dbReference type="RefSeq" id="WP_244681168.1">
    <property type="nucleotide sequence ID" value="NZ_JALIRM010000004.1"/>
</dbReference>
<feature type="transmembrane region" description="Helical" evidence="6">
    <location>
        <begin position="429"/>
        <end position="447"/>
    </location>
</feature>
<evidence type="ECO:0000256" key="1">
    <source>
        <dbReference type="ARBA" id="ARBA00004651"/>
    </source>
</evidence>
<accession>A0ABU0D8X3</accession>
<dbReference type="PANTHER" id="PTHR42770:SF16">
    <property type="entry name" value="AMINO ACID PERMEASE"/>
    <property type="match status" value="1"/>
</dbReference>
<keyword evidence="4 6" id="KW-1133">Transmembrane helix</keyword>
<sequence length="455" mass="49857">MAIEKLSQEADLNGKAPAYKQELKRALTFWDLMIYGLIFMVPIAPFGIYGEVATGAKGMVALAYVIGMIGMIFTALSYARMSEAIPYSGSVYAYAQHGINDTAGFFGGWLILLDYIFVPALLYLVSAAALADIVPEVPIIVWLLIFIGINTLINVLGIEFTAKTNKYILIAELIVLVIFVVAGIIAIAQHANGAEFTFKPLYDKEHFSMATVMGAVSIAVLSFLGFDAVSTLAEESKGGRKAIGNAIIGALLLVGVMFIIQTWVAALIWPDFTTFENVDTAFYQIAEIAGGAWLKWTTIIATVIAWGIADALVAQAAISRIIFSMARDRKLPHVLSKVHPKFKTPYVATFVVAAISFIVTIFFSAQIGQLVSVINFGALSAFLLLHISVINFYIRKKKSTNYFSHLVLPAIGFLIIAYVWINLDILAKKLGFIWLGIGVIYFIYLKLSKKDMKLE</sequence>
<dbReference type="EMBL" id="JAUSUO010000011">
    <property type="protein sequence ID" value="MDQ0344857.1"/>
    <property type="molecule type" value="Genomic_DNA"/>
</dbReference>
<reference evidence="7 8" key="1">
    <citation type="submission" date="2023-07" db="EMBL/GenBank/DDBJ databases">
        <title>Genomic Encyclopedia of Type Strains, Phase IV (KMG-IV): sequencing the most valuable type-strain genomes for metagenomic binning, comparative biology and taxonomic classification.</title>
        <authorList>
            <person name="Goeker M."/>
        </authorList>
    </citation>
    <scope>NUCLEOTIDE SEQUENCE [LARGE SCALE GENOMIC DNA]</scope>
    <source>
        <strain evidence="7 8">DSM 27848</strain>
    </source>
</reference>
<keyword evidence="5 6" id="KW-0472">Membrane</keyword>